<comment type="similarity">
    <text evidence="1">Belongs to the Cu-Zn superoxide dismutase family.</text>
</comment>
<dbReference type="PANTHER" id="PTHR10003">
    <property type="entry name" value="SUPEROXIDE DISMUTASE CU-ZN -RELATED"/>
    <property type="match status" value="1"/>
</dbReference>
<gene>
    <name evidence="3" type="ORF">GCM10011529_00700</name>
</gene>
<dbReference type="CDD" id="cd00305">
    <property type="entry name" value="Cu-Zn_Superoxide_Dismutase"/>
    <property type="match status" value="1"/>
</dbReference>
<evidence type="ECO:0000313" key="3">
    <source>
        <dbReference type="EMBL" id="GGD98526.1"/>
    </source>
</evidence>
<organism evidence="3 4">
    <name type="scientific">Sandarakinorhabdus glacialis</name>
    <dbReference type="NCBI Taxonomy" id="1614636"/>
    <lineage>
        <taxon>Bacteria</taxon>
        <taxon>Pseudomonadati</taxon>
        <taxon>Pseudomonadota</taxon>
        <taxon>Alphaproteobacteria</taxon>
        <taxon>Sphingomonadales</taxon>
        <taxon>Sphingosinicellaceae</taxon>
        <taxon>Sandarakinorhabdus</taxon>
    </lineage>
</organism>
<dbReference type="Proteomes" id="UP000635071">
    <property type="component" value="Unassembled WGS sequence"/>
</dbReference>
<evidence type="ECO:0000313" key="4">
    <source>
        <dbReference type="Proteomes" id="UP000635071"/>
    </source>
</evidence>
<reference evidence="3" key="1">
    <citation type="journal article" date="2014" name="Int. J. Syst. Evol. Microbiol.">
        <title>Complete genome sequence of Corynebacterium casei LMG S-19264T (=DSM 44701T), isolated from a smear-ripened cheese.</title>
        <authorList>
            <consortium name="US DOE Joint Genome Institute (JGI-PGF)"/>
            <person name="Walter F."/>
            <person name="Albersmeier A."/>
            <person name="Kalinowski J."/>
            <person name="Ruckert C."/>
        </authorList>
    </citation>
    <scope>NUCLEOTIDE SEQUENCE</scope>
    <source>
        <strain evidence="3">CGMCC 1.15519</strain>
    </source>
</reference>
<reference evidence="3" key="2">
    <citation type="submission" date="2020-09" db="EMBL/GenBank/DDBJ databases">
        <authorList>
            <person name="Sun Q."/>
            <person name="Zhou Y."/>
        </authorList>
    </citation>
    <scope>NUCLEOTIDE SEQUENCE</scope>
    <source>
        <strain evidence="3">CGMCC 1.15519</strain>
    </source>
</reference>
<dbReference type="GO" id="GO:0005507">
    <property type="term" value="F:copper ion binding"/>
    <property type="evidence" value="ECO:0007669"/>
    <property type="project" value="InterPro"/>
</dbReference>
<keyword evidence="4" id="KW-1185">Reference proteome</keyword>
<protein>
    <submittedName>
        <fullName evidence="3">Superoxide dismutase</fullName>
    </submittedName>
</protein>
<dbReference type="AlphaFoldDB" id="A0A916ZHP8"/>
<comment type="caution">
    <text evidence="3">The sequence shown here is derived from an EMBL/GenBank/DDBJ whole genome shotgun (WGS) entry which is preliminary data.</text>
</comment>
<dbReference type="SUPFAM" id="SSF49329">
    <property type="entry name" value="Cu,Zn superoxide dismutase-like"/>
    <property type="match status" value="1"/>
</dbReference>
<proteinExistence type="inferred from homology"/>
<evidence type="ECO:0000256" key="1">
    <source>
        <dbReference type="ARBA" id="ARBA00010457"/>
    </source>
</evidence>
<feature type="domain" description="Superoxide dismutase copper/zinc binding" evidence="2">
    <location>
        <begin position="49"/>
        <end position="178"/>
    </location>
</feature>
<dbReference type="PROSITE" id="PS51257">
    <property type="entry name" value="PROKAR_LIPOPROTEIN"/>
    <property type="match status" value="1"/>
</dbReference>
<dbReference type="InterPro" id="IPR024134">
    <property type="entry name" value="SOD_Cu/Zn_/chaperone"/>
</dbReference>
<dbReference type="InterPro" id="IPR036423">
    <property type="entry name" value="SOD-like_Cu/Zn_dom_sf"/>
</dbReference>
<sequence length="186" mass="19041">MRPYHLFPVILVLTACAGTTGDSMGRTGGTAPALMITSDVVDGTGNTLGTARLLQEADGTRVTLAMRGLPAGTYAVHLHQTGLCQGPAFTTAGGHFNPAMKQHGSLNPAGEHQGDLPNMVVGDDRRGSLDAVRPGLRLSDGTMPLLDADGAAIVVHAQPDDYRTDPAGNAGQRIACGVLAHGKPAA</sequence>
<dbReference type="Gene3D" id="2.60.40.200">
    <property type="entry name" value="Superoxide dismutase, copper/zinc binding domain"/>
    <property type="match status" value="1"/>
</dbReference>
<dbReference type="InterPro" id="IPR001424">
    <property type="entry name" value="SOD_Cu_Zn_dom"/>
</dbReference>
<dbReference type="Pfam" id="PF00080">
    <property type="entry name" value="Sod_Cu"/>
    <property type="match status" value="1"/>
</dbReference>
<dbReference type="EMBL" id="BMJM01000001">
    <property type="protein sequence ID" value="GGD98526.1"/>
    <property type="molecule type" value="Genomic_DNA"/>
</dbReference>
<dbReference type="GO" id="GO:0006801">
    <property type="term" value="P:superoxide metabolic process"/>
    <property type="evidence" value="ECO:0007669"/>
    <property type="project" value="InterPro"/>
</dbReference>
<name>A0A916ZHP8_9SPHN</name>
<accession>A0A916ZHP8</accession>
<dbReference type="RefSeq" id="WP_188760918.1">
    <property type="nucleotide sequence ID" value="NZ_BMJM01000001.1"/>
</dbReference>
<evidence type="ECO:0000259" key="2">
    <source>
        <dbReference type="Pfam" id="PF00080"/>
    </source>
</evidence>